<evidence type="ECO:0000313" key="4">
    <source>
        <dbReference type="Proteomes" id="UP000001973"/>
    </source>
</evidence>
<accession>Q9S1X6</accession>
<sequence length="114" mass="12152">MRAPEHVRPVDGVDYNQVSTGPLPPAPPTPTGREGLWERRPSGWVLAKVRSGRGPARGVPHAPECAEAPEGVPLLDVRRALDVAEKPGTQLCTLCGCAQELTPLLSAFDHITDS</sequence>
<feature type="compositionally biased region" description="Basic and acidic residues" evidence="1">
    <location>
        <begin position="1"/>
        <end position="11"/>
    </location>
</feature>
<dbReference type="RefSeq" id="WP_011026780.1">
    <property type="nucleotide sequence ID" value="NC_003888.3"/>
</dbReference>
<organism evidence="2 4">
    <name type="scientific">Streptomyces coelicolor (strain ATCC BAA-471 / A3(2) / M145)</name>
    <dbReference type="NCBI Taxonomy" id="100226"/>
    <lineage>
        <taxon>Bacteria</taxon>
        <taxon>Bacillati</taxon>
        <taxon>Actinomycetota</taxon>
        <taxon>Actinomycetes</taxon>
        <taxon>Kitasatosporales</taxon>
        <taxon>Streptomycetaceae</taxon>
        <taxon>Streptomyces</taxon>
        <taxon>Streptomyces albidoflavus group</taxon>
    </lineage>
</organism>
<proteinExistence type="predicted"/>
<dbReference type="Pfam" id="PF19746">
    <property type="entry name" value="DUF6233"/>
    <property type="match status" value="1"/>
</dbReference>
<name>Q9S1X6_STRCO</name>
<evidence type="ECO:0000313" key="3">
    <source>
        <dbReference type="EMBL" id="CAC03648.1"/>
    </source>
</evidence>
<dbReference type="InterPro" id="IPR046200">
    <property type="entry name" value="DUF6233"/>
</dbReference>
<evidence type="ECO:0000313" key="2">
    <source>
        <dbReference type="EMBL" id="CAB53308.1"/>
    </source>
</evidence>
<dbReference type="KEGG" id="sco:SCO7830"/>
<dbReference type="HOGENOM" id="CLU_2144436_0_0_11"/>
<dbReference type="PaxDb" id="100226-SCO0017"/>
<reference evidence="2 4" key="1">
    <citation type="journal article" date="2002" name="Nature">
        <title>Complete genome sequence of the model actinomycete Streptomyces coelicolor A3(2).</title>
        <authorList>
            <person name="Bentley S.D."/>
            <person name="Chater K.F."/>
            <person name="Cerdeno-Tarraga A.M."/>
            <person name="Challis G.L."/>
            <person name="Thomson N.R."/>
            <person name="James K.D."/>
            <person name="Harris D.E."/>
            <person name="Quail M.A."/>
            <person name="Kieser H."/>
            <person name="Harper D."/>
            <person name="Bateman A."/>
            <person name="Brown S."/>
            <person name="Chandra G."/>
            <person name="Chen C.W."/>
            <person name="Collins M."/>
            <person name="Cronin A."/>
            <person name="Fraser A."/>
            <person name="Goble A."/>
            <person name="Hidalgo J."/>
            <person name="Hornsby T."/>
            <person name="Howarth S."/>
            <person name="Huang C.H."/>
            <person name="Kieser T."/>
            <person name="Larke L."/>
            <person name="Murphy L."/>
            <person name="Oliver K."/>
            <person name="O'Neil S."/>
            <person name="Rabbinowitsch E."/>
            <person name="Rajandream M.A."/>
            <person name="Rutherford K."/>
            <person name="Rutter S."/>
            <person name="Seeger K."/>
            <person name="Saunders D."/>
            <person name="Sharp S."/>
            <person name="Squares R."/>
            <person name="Squares S."/>
            <person name="Taylor K."/>
            <person name="Warren T."/>
            <person name="Wietzorrek A."/>
            <person name="Woodward J."/>
            <person name="Barrell B.G."/>
            <person name="Parkhill J."/>
            <person name="Hopwood D.A."/>
        </authorList>
    </citation>
    <scope>NUCLEOTIDE SEQUENCE [LARGE SCALE GENOMIC DNA]</scope>
    <source>
        <strain evidence="2">A3</strain>
        <strain evidence="4">ATCC BAA-471 / A3(2) / M145</strain>
    </source>
</reference>
<keyword evidence="4" id="KW-1185">Reference proteome</keyword>
<dbReference type="PIR" id="T37080">
    <property type="entry name" value="T37080"/>
</dbReference>
<dbReference type="AlphaFoldDB" id="Q9S1X6"/>
<gene>
    <name evidence="2" type="ordered locus">SCO0017</name>
    <name evidence="3" type="ordered locus">SCO7830</name>
    <name evidence="3" type="ORF">SC8E7.27c</name>
    <name evidence="2" type="ORF">SCJ30.13</name>
</gene>
<dbReference type="eggNOG" id="ENOG503298V">
    <property type="taxonomic scope" value="Bacteria"/>
</dbReference>
<evidence type="ECO:0000256" key="1">
    <source>
        <dbReference type="SAM" id="MobiDB-lite"/>
    </source>
</evidence>
<feature type="region of interest" description="Disordered" evidence="1">
    <location>
        <begin position="1"/>
        <end position="40"/>
    </location>
</feature>
<dbReference type="PATRIC" id="fig|100226.15.peg.16"/>
<dbReference type="EMBL" id="AL939132">
    <property type="protein sequence ID" value="CAC03648.1"/>
    <property type="molecule type" value="Genomic_DNA"/>
</dbReference>
<dbReference type="OrthoDB" id="4322219at2"/>
<dbReference type="EMBL" id="AL939104">
    <property type="protein sequence ID" value="CAB53308.1"/>
    <property type="molecule type" value="Genomic_DNA"/>
</dbReference>
<protein>
    <submittedName>
        <fullName evidence="2">Uncharacterized protein</fullName>
    </submittedName>
</protein>
<dbReference type="Proteomes" id="UP000001973">
    <property type="component" value="Chromosome"/>
</dbReference>
<dbReference type="KEGG" id="sco:SCO0017"/>